<sequence>MTSILVLWVCLSSGEQCQPMIGEQMQFMECLMTGQVKAADFINKNPRYQLEKYACVEPRRVQALLGRTVAQLFPGIGRDRQSSPADSRSVLL</sequence>
<dbReference type="RefSeq" id="WP_149764242.1">
    <property type="nucleotide sequence ID" value="NZ_BSPE01000037.1"/>
</dbReference>
<evidence type="ECO:0000313" key="1">
    <source>
        <dbReference type="EMBL" id="SFL15990.1"/>
    </source>
</evidence>
<dbReference type="EMBL" id="FOSL01000043">
    <property type="protein sequence ID" value="SFL15990.1"/>
    <property type="molecule type" value="Genomic_DNA"/>
</dbReference>
<keyword evidence="2" id="KW-1185">Reference proteome</keyword>
<name>A0A1I4FFD1_9HYPH</name>
<reference evidence="1 2" key="1">
    <citation type="submission" date="2016-10" db="EMBL/GenBank/DDBJ databases">
        <authorList>
            <person name="Varghese N."/>
            <person name="Submissions S."/>
        </authorList>
    </citation>
    <scope>NUCLEOTIDE SEQUENCE [LARGE SCALE GENOMIC DNA]</scope>
    <source>
        <strain evidence="1 2">DSM 21822</strain>
    </source>
</reference>
<dbReference type="AlphaFoldDB" id="A0A1I4FFD1"/>
<accession>A0A1I4FFD1</accession>
<proteinExistence type="predicted"/>
<gene>
    <name evidence="1" type="ORF">SAMN04488498_14311</name>
</gene>
<organism evidence="1 2">
    <name type="scientific">Neomesorhizobium albiziae</name>
    <dbReference type="NCBI Taxonomy" id="335020"/>
    <lineage>
        <taxon>Bacteria</taxon>
        <taxon>Pseudomonadati</taxon>
        <taxon>Pseudomonadota</taxon>
        <taxon>Alphaproteobacteria</taxon>
        <taxon>Hyphomicrobiales</taxon>
        <taxon>Phyllobacteriaceae</taxon>
        <taxon>Neomesorhizobium</taxon>
    </lineage>
</organism>
<protein>
    <submittedName>
        <fullName evidence="1">Uncharacterized protein</fullName>
    </submittedName>
</protein>
<evidence type="ECO:0000313" key="2">
    <source>
        <dbReference type="Proteomes" id="UP000323300"/>
    </source>
</evidence>
<dbReference type="Proteomes" id="UP000323300">
    <property type="component" value="Unassembled WGS sequence"/>
</dbReference>